<evidence type="ECO:0000313" key="10">
    <source>
        <dbReference type="Proteomes" id="UP000247602"/>
    </source>
</evidence>
<reference evidence="8 11" key="2">
    <citation type="submission" date="2020-08" db="EMBL/GenBank/DDBJ databases">
        <title>Sequencing the genomes of 1000 actinobacteria strains.</title>
        <authorList>
            <person name="Klenk H.-P."/>
        </authorList>
    </citation>
    <scope>NUCLEOTIDE SEQUENCE [LARGE SCALE GENOMIC DNA]</scope>
    <source>
        <strain evidence="8 11">DSM 16678</strain>
    </source>
</reference>
<sequence length="92" mass="9608">MDVLWNIIVLIIIGAIAGFIARAVIPGKQDIGIGLTIALGIVGSVVGNLLGSLIFEPHKFELGTSGIIGSIIGAIIVLGIYVMATNKRRITR</sequence>
<feature type="transmembrane region" description="Helical" evidence="7">
    <location>
        <begin position="6"/>
        <end position="25"/>
    </location>
</feature>
<accession>A0A323VEU8</accession>
<feature type="transmembrane region" description="Helical" evidence="7">
    <location>
        <begin position="67"/>
        <end position="84"/>
    </location>
</feature>
<dbReference type="EMBL" id="QKNV01000022">
    <property type="protein sequence ID" value="PZA22710.1"/>
    <property type="molecule type" value="Genomic_DNA"/>
</dbReference>
<name>A0A323VEU8_9ACTN</name>
<evidence type="ECO:0000256" key="3">
    <source>
        <dbReference type="ARBA" id="ARBA00022475"/>
    </source>
</evidence>
<evidence type="ECO:0000313" key="8">
    <source>
        <dbReference type="EMBL" id="MBB3676131.1"/>
    </source>
</evidence>
<dbReference type="PANTHER" id="PTHR33884">
    <property type="entry name" value="UPF0410 PROTEIN YMGE"/>
    <property type="match status" value="1"/>
</dbReference>
<comment type="subcellular location">
    <subcellularLocation>
        <location evidence="1">Cell membrane</location>
        <topology evidence="1">Multi-pass membrane protein</topology>
    </subcellularLocation>
</comment>
<comment type="similarity">
    <text evidence="2">Belongs to the UPF0410 family.</text>
</comment>
<keyword evidence="10" id="KW-1185">Reference proteome</keyword>
<dbReference type="Pfam" id="PF04226">
    <property type="entry name" value="Transgly_assoc"/>
    <property type="match status" value="1"/>
</dbReference>
<feature type="transmembrane region" description="Helical" evidence="7">
    <location>
        <begin position="32"/>
        <end position="55"/>
    </location>
</feature>
<keyword evidence="5 7" id="KW-1133">Transmembrane helix</keyword>
<organism evidence="9 10">
    <name type="scientific">Modestobacter versicolor</name>
    <dbReference type="NCBI Taxonomy" id="429133"/>
    <lineage>
        <taxon>Bacteria</taxon>
        <taxon>Bacillati</taxon>
        <taxon>Actinomycetota</taxon>
        <taxon>Actinomycetes</taxon>
        <taxon>Geodermatophilales</taxon>
        <taxon>Geodermatophilaceae</taxon>
        <taxon>Modestobacter</taxon>
    </lineage>
</organism>
<comment type="caution">
    <text evidence="9">The sequence shown here is derived from an EMBL/GenBank/DDBJ whole genome shotgun (WGS) entry which is preliminary data.</text>
</comment>
<dbReference type="InterPro" id="IPR007341">
    <property type="entry name" value="Transgly_assoc"/>
</dbReference>
<evidence type="ECO:0000256" key="4">
    <source>
        <dbReference type="ARBA" id="ARBA00022692"/>
    </source>
</evidence>
<dbReference type="GO" id="GO:0005886">
    <property type="term" value="C:plasma membrane"/>
    <property type="evidence" value="ECO:0007669"/>
    <property type="project" value="UniProtKB-SubCell"/>
</dbReference>
<dbReference type="OrthoDB" id="5197368at2"/>
<evidence type="ECO:0000256" key="1">
    <source>
        <dbReference type="ARBA" id="ARBA00004651"/>
    </source>
</evidence>
<keyword evidence="3" id="KW-1003">Cell membrane</keyword>
<dbReference type="Proteomes" id="UP000247602">
    <property type="component" value="Unassembled WGS sequence"/>
</dbReference>
<dbReference type="EMBL" id="JACIBU010000001">
    <property type="protein sequence ID" value="MBB3676131.1"/>
    <property type="molecule type" value="Genomic_DNA"/>
</dbReference>
<evidence type="ECO:0000256" key="5">
    <source>
        <dbReference type="ARBA" id="ARBA00022989"/>
    </source>
</evidence>
<evidence type="ECO:0000256" key="6">
    <source>
        <dbReference type="ARBA" id="ARBA00023136"/>
    </source>
</evidence>
<dbReference type="AlphaFoldDB" id="A0A323VEU8"/>
<keyword evidence="4 7" id="KW-0812">Transmembrane</keyword>
<dbReference type="PANTHER" id="PTHR33884:SF3">
    <property type="entry name" value="UPF0410 PROTEIN YMGE"/>
    <property type="match status" value="1"/>
</dbReference>
<evidence type="ECO:0000256" key="7">
    <source>
        <dbReference type="SAM" id="Phobius"/>
    </source>
</evidence>
<dbReference type="Proteomes" id="UP000580718">
    <property type="component" value="Unassembled WGS sequence"/>
</dbReference>
<reference evidence="9 10" key="1">
    <citation type="submission" date="2018-06" db="EMBL/GenBank/DDBJ databases">
        <title>Draft genome sequence of Modestobacter versicolor CP153-2.</title>
        <authorList>
            <person name="Gundlapally S.R."/>
        </authorList>
    </citation>
    <scope>NUCLEOTIDE SEQUENCE [LARGE SCALE GENOMIC DNA]</scope>
    <source>
        <strain evidence="9 10">CP153-2</strain>
    </source>
</reference>
<evidence type="ECO:0000313" key="9">
    <source>
        <dbReference type="EMBL" id="PZA22710.1"/>
    </source>
</evidence>
<gene>
    <name evidence="9" type="ORF">DMO24_03790</name>
    <name evidence="8" type="ORF">FHX36_001866</name>
</gene>
<proteinExistence type="inferred from homology"/>
<evidence type="ECO:0000313" key="11">
    <source>
        <dbReference type="Proteomes" id="UP000580718"/>
    </source>
</evidence>
<protein>
    <submittedName>
        <fullName evidence="9">GlsB/YeaQ/YmgE family stress response membrane protein</fullName>
    </submittedName>
    <submittedName>
        <fullName evidence="8">Putative membrane protein YeaQ/YmgE (Transglycosylase-associated protein family)</fullName>
    </submittedName>
</protein>
<keyword evidence="6 7" id="KW-0472">Membrane</keyword>
<dbReference type="RefSeq" id="WP_110551011.1">
    <property type="nucleotide sequence ID" value="NZ_JACIBU010000001.1"/>
</dbReference>
<evidence type="ECO:0000256" key="2">
    <source>
        <dbReference type="ARBA" id="ARBA00011006"/>
    </source>
</evidence>